<sequence>MSTIRDVAKLANVSIASVSRVINNDTTYKMTDETRARVWKAIHQLNYKVNTSGKNQTSNTDNKTNIKIGCILSVTKKKFNDPYFMSILSGIEDRLSSKGYDIAFIRTGAELEDKKTLFGTFNESISGLILMETLDEETYEFIRNQVPNIVGIDTEREEIDNVGYDHYNIATLAVKHLIERGHKKIGFIGGSGRKGNIKESQRYKGYYATMHAEGLSVNPDWIIDCMWDEDICTEKVNHLCETGNYPDAFFAASDLMAMAALNCLYNNKISVPDQVAIIGLSNIEVSKYSNPPLTTMEVPTFEIGMVAVDLLLDRINGNELLPKKVILPTKLIVRSST</sequence>
<dbReference type="PANTHER" id="PTHR30146">
    <property type="entry name" value="LACI-RELATED TRANSCRIPTIONAL REPRESSOR"/>
    <property type="match status" value="1"/>
</dbReference>
<dbReference type="OrthoDB" id="43195at2"/>
<evidence type="ECO:0000256" key="1">
    <source>
        <dbReference type="ARBA" id="ARBA00023015"/>
    </source>
</evidence>
<protein>
    <submittedName>
        <fullName evidence="5">Transcriptional regulator, LacI family</fullName>
    </submittedName>
</protein>
<dbReference type="InterPro" id="IPR046335">
    <property type="entry name" value="LacI/GalR-like_sensor"/>
</dbReference>
<accession>A0A1I5DL10</accession>
<dbReference type="PRINTS" id="PR00036">
    <property type="entry name" value="HTHLACI"/>
</dbReference>
<dbReference type="SUPFAM" id="SSF47413">
    <property type="entry name" value="lambda repressor-like DNA-binding domains"/>
    <property type="match status" value="1"/>
</dbReference>
<dbReference type="STRING" id="1527.SAMN04489757_10645"/>
<gene>
    <name evidence="5" type="ORF">SAMN04489757_10645</name>
</gene>
<evidence type="ECO:0000256" key="2">
    <source>
        <dbReference type="ARBA" id="ARBA00023125"/>
    </source>
</evidence>
<dbReference type="PROSITE" id="PS50932">
    <property type="entry name" value="HTH_LACI_2"/>
    <property type="match status" value="1"/>
</dbReference>
<organism evidence="5 6">
    <name type="scientific">Anaerocolumna aminovalerica</name>
    <dbReference type="NCBI Taxonomy" id="1527"/>
    <lineage>
        <taxon>Bacteria</taxon>
        <taxon>Bacillati</taxon>
        <taxon>Bacillota</taxon>
        <taxon>Clostridia</taxon>
        <taxon>Lachnospirales</taxon>
        <taxon>Lachnospiraceae</taxon>
        <taxon>Anaerocolumna</taxon>
    </lineage>
</organism>
<dbReference type="Pfam" id="PF13377">
    <property type="entry name" value="Peripla_BP_3"/>
    <property type="match status" value="1"/>
</dbReference>
<reference evidence="5 6" key="1">
    <citation type="submission" date="2016-10" db="EMBL/GenBank/DDBJ databases">
        <authorList>
            <person name="de Groot N.N."/>
        </authorList>
    </citation>
    <scope>NUCLEOTIDE SEQUENCE [LARGE SCALE GENOMIC DNA]</scope>
    <source>
        <strain evidence="5 6">DSM 1283</strain>
    </source>
</reference>
<evidence type="ECO:0000256" key="3">
    <source>
        <dbReference type="ARBA" id="ARBA00023163"/>
    </source>
</evidence>
<feature type="domain" description="HTH lacI-type" evidence="4">
    <location>
        <begin position="2"/>
        <end position="58"/>
    </location>
</feature>
<keyword evidence="3" id="KW-0804">Transcription</keyword>
<dbReference type="CDD" id="cd01392">
    <property type="entry name" value="HTH_LacI"/>
    <property type="match status" value="1"/>
</dbReference>
<dbReference type="EMBL" id="FOWD01000006">
    <property type="protein sequence ID" value="SFN99481.1"/>
    <property type="molecule type" value="Genomic_DNA"/>
</dbReference>
<dbReference type="AlphaFoldDB" id="A0A1I5DL10"/>
<dbReference type="InterPro" id="IPR028082">
    <property type="entry name" value="Peripla_BP_I"/>
</dbReference>
<dbReference type="GO" id="GO:0000976">
    <property type="term" value="F:transcription cis-regulatory region binding"/>
    <property type="evidence" value="ECO:0007669"/>
    <property type="project" value="TreeGrafter"/>
</dbReference>
<dbReference type="PANTHER" id="PTHR30146:SF109">
    <property type="entry name" value="HTH-TYPE TRANSCRIPTIONAL REGULATOR GALS"/>
    <property type="match status" value="1"/>
</dbReference>
<dbReference type="RefSeq" id="WP_091684930.1">
    <property type="nucleotide sequence ID" value="NZ_BAABFM010000013.1"/>
</dbReference>
<dbReference type="Gene3D" id="3.40.50.2300">
    <property type="match status" value="2"/>
</dbReference>
<dbReference type="PROSITE" id="PS00356">
    <property type="entry name" value="HTH_LACI_1"/>
    <property type="match status" value="1"/>
</dbReference>
<dbReference type="CDD" id="cd01544">
    <property type="entry name" value="PBP1_GalR"/>
    <property type="match status" value="1"/>
</dbReference>
<proteinExistence type="predicted"/>
<dbReference type="Proteomes" id="UP000198806">
    <property type="component" value="Unassembled WGS sequence"/>
</dbReference>
<keyword evidence="1" id="KW-0805">Transcription regulation</keyword>
<evidence type="ECO:0000313" key="6">
    <source>
        <dbReference type="Proteomes" id="UP000198806"/>
    </source>
</evidence>
<keyword evidence="6" id="KW-1185">Reference proteome</keyword>
<dbReference type="GO" id="GO:0003700">
    <property type="term" value="F:DNA-binding transcription factor activity"/>
    <property type="evidence" value="ECO:0007669"/>
    <property type="project" value="TreeGrafter"/>
</dbReference>
<dbReference type="SMART" id="SM00354">
    <property type="entry name" value="HTH_LACI"/>
    <property type="match status" value="1"/>
</dbReference>
<dbReference type="InterPro" id="IPR000843">
    <property type="entry name" value="HTH_LacI"/>
</dbReference>
<dbReference type="Gene3D" id="1.10.260.40">
    <property type="entry name" value="lambda repressor-like DNA-binding domains"/>
    <property type="match status" value="1"/>
</dbReference>
<keyword evidence="2" id="KW-0238">DNA-binding</keyword>
<dbReference type="InterPro" id="IPR010982">
    <property type="entry name" value="Lambda_DNA-bd_dom_sf"/>
</dbReference>
<dbReference type="SUPFAM" id="SSF53822">
    <property type="entry name" value="Periplasmic binding protein-like I"/>
    <property type="match status" value="1"/>
</dbReference>
<name>A0A1I5DL10_9FIRM</name>
<dbReference type="Pfam" id="PF00356">
    <property type="entry name" value="LacI"/>
    <property type="match status" value="1"/>
</dbReference>
<evidence type="ECO:0000259" key="4">
    <source>
        <dbReference type="PROSITE" id="PS50932"/>
    </source>
</evidence>
<evidence type="ECO:0000313" key="5">
    <source>
        <dbReference type="EMBL" id="SFN99481.1"/>
    </source>
</evidence>